<dbReference type="InParanoid" id="A0A2P5IDC5"/>
<dbReference type="InterPro" id="IPR006941">
    <property type="entry name" value="RNase_CAF1"/>
</dbReference>
<feature type="compositionally biased region" description="Polar residues" evidence="1">
    <location>
        <begin position="80"/>
        <end position="90"/>
    </location>
</feature>
<dbReference type="InterPro" id="IPR036397">
    <property type="entry name" value="RNaseH_sf"/>
</dbReference>
<gene>
    <name evidence="2" type="ORF">DHEL01_v201123</name>
</gene>
<evidence type="ECO:0000256" key="1">
    <source>
        <dbReference type="SAM" id="MobiDB-lite"/>
    </source>
</evidence>
<protein>
    <submittedName>
        <fullName evidence="2">Uncharacterized protein</fullName>
    </submittedName>
</protein>
<keyword evidence="3" id="KW-1185">Reference proteome</keyword>
<dbReference type="OrthoDB" id="1432093at2759"/>
<reference evidence="2" key="1">
    <citation type="submission" date="2017-09" db="EMBL/GenBank/DDBJ databases">
        <title>Polyketide synthases of a Diaporthe helianthi virulent isolate.</title>
        <authorList>
            <person name="Baroncelli R."/>
        </authorList>
    </citation>
    <scope>NUCLEOTIDE SEQUENCE [LARGE SCALE GENOMIC DNA]</scope>
    <source>
        <strain evidence="2">7/96</strain>
    </source>
</reference>
<dbReference type="Gene3D" id="3.30.420.10">
    <property type="entry name" value="Ribonuclease H-like superfamily/Ribonuclease H"/>
    <property type="match status" value="1"/>
</dbReference>
<dbReference type="GO" id="GO:0003676">
    <property type="term" value="F:nucleic acid binding"/>
    <property type="evidence" value="ECO:0007669"/>
    <property type="project" value="InterPro"/>
</dbReference>
<name>A0A2P5IDC5_DIAHE</name>
<evidence type="ECO:0000313" key="3">
    <source>
        <dbReference type="Proteomes" id="UP000094444"/>
    </source>
</evidence>
<evidence type="ECO:0000313" key="2">
    <source>
        <dbReference type="EMBL" id="POS80485.1"/>
    </source>
</evidence>
<organism evidence="2 3">
    <name type="scientific">Diaporthe helianthi</name>
    <dbReference type="NCBI Taxonomy" id="158607"/>
    <lineage>
        <taxon>Eukaryota</taxon>
        <taxon>Fungi</taxon>
        <taxon>Dikarya</taxon>
        <taxon>Ascomycota</taxon>
        <taxon>Pezizomycotina</taxon>
        <taxon>Sordariomycetes</taxon>
        <taxon>Sordariomycetidae</taxon>
        <taxon>Diaporthales</taxon>
        <taxon>Diaporthaceae</taxon>
        <taxon>Diaporthe</taxon>
    </lineage>
</organism>
<accession>A0A2P5IDC5</accession>
<feature type="region of interest" description="Disordered" evidence="1">
    <location>
        <begin position="78"/>
        <end position="101"/>
    </location>
</feature>
<dbReference type="AlphaFoldDB" id="A0A2P5IDC5"/>
<dbReference type="EMBL" id="MAVT02000048">
    <property type="protein sequence ID" value="POS80485.1"/>
    <property type="molecule type" value="Genomic_DNA"/>
</dbReference>
<dbReference type="Pfam" id="PF04857">
    <property type="entry name" value="CAF1"/>
    <property type="match status" value="1"/>
</dbReference>
<comment type="caution">
    <text evidence="2">The sequence shown here is derived from an EMBL/GenBank/DDBJ whole genome shotgun (WGS) entry which is preliminary data.</text>
</comment>
<sequence>MCTILEFGLTCILWDHDIKSYMTKTFIMPIYPGVIGNSFHCSCLSKTLDRCISMSDRSLVFLKTKGFNMADVFREGVPSLSEQDQSSNKVSEFMSGTRPAE</sequence>
<dbReference type="Proteomes" id="UP000094444">
    <property type="component" value="Unassembled WGS sequence"/>
</dbReference>
<proteinExistence type="predicted"/>